<evidence type="ECO:0000313" key="2">
    <source>
        <dbReference type="EMBL" id="OIT03781.1"/>
    </source>
</evidence>
<reference evidence="2" key="1">
    <citation type="submission" date="2016-11" db="EMBL/GenBank/DDBJ databases">
        <title>The genome of Nicotiana attenuata.</title>
        <authorList>
            <person name="Xu S."/>
            <person name="Brockmoeller T."/>
            <person name="Gaquerel E."/>
            <person name="Navarro A."/>
            <person name="Kuhl H."/>
            <person name="Gase K."/>
            <person name="Ling Z."/>
            <person name="Zhou W."/>
            <person name="Kreitzer C."/>
            <person name="Stanke M."/>
            <person name="Tang H."/>
            <person name="Lyons E."/>
            <person name="Pandey P."/>
            <person name="Pandey S.P."/>
            <person name="Timmermann B."/>
            <person name="Baldwin I.T."/>
        </authorList>
    </citation>
    <scope>NUCLEOTIDE SEQUENCE [LARGE SCALE GENOMIC DNA]</scope>
    <source>
        <strain evidence="2">UT</strain>
    </source>
</reference>
<sequence>NYMLWRELFLPVFKGHGVYGFIDGSIPCPEPSISRDNGTSVSNPAFEQWVQLDSIVLSWIHATISQEILQAIIKPHHTLTARDACLQIECLFRDQVSSRTLQLKVQFHNLKKGDLSINEYVHRLKSIADALTSIGNLVSDSDLVLQILSGLPPEYMSVSTSISTRIPLPTFVETRSLLFLHEAQLSSISRPSTDNSTTAFVAKQQSFSSNGRGRGPPPFSSQAPLFSSPTTHGILSCQLCYQPYRTARDCPSLGSKAFVSDVHSNPSFSSHASPGDASWFVDSGTSSHLTPNASILSSIHPYNGFDRVTMGNGTQLTISYTGHGTLSTPYSVFSLMDILIVPHLSANLLSVRKFISDNICSIEFDPLSLSIKE</sequence>
<name>A0A1J6IFG4_NICAT</name>
<feature type="non-terminal residue" evidence="2">
    <location>
        <position position="373"/>
    </location>
</feature>
<feature type="domain" description="Retrovirus-related Pol polyprotein from transposon TNT 1-94-like beta-barrel" evidence="1">
    <location>
        <begin position="279"/>
        <end position="356"/>
    </location>
</feature>
<dbReference type="EMBL" id="MJEQ01037187">
    <property type="protein sequence ID" value="OIT03781.1"/>
    <property type="molecule type" value="Genomic_DNA"/>
</dbReference>
<dbReference type="PANTHER" id="PTHR47481:SF29">
    <property type="entry name" value="RETROTRANSPOSON GAG DOMAIN-CONTAINING PROTEIN"/>
    <property type="match status" value="1"/>
</dbReference>
<evidence type="ECO:0000313" key="3">
    <source>
        <dbReference type="Proteomes" id="UP000187609"/>
    </source>
</evidence>
<dbReference type="InterPro" id="IPR054722">
    <property type="entry name" value="PolX-like_BBD"/>
</dbReference>
<accession>A0A1J6IFG4</accession>
<dbReference type="Pfam" id="PF14223">
    <property type="entry name" value="Retrotran_gag_2"/>
    <property type="match status" value="1"/>
</dbReference>
<dbReference type="Pfam" id="PF22936">
    <property type="entry name" value="Pol_BBD"/>
    <property type="match status" value="1"/>
</dbReference>
<dbReference type="PANTHER" id="PTHR47481">
    <property type="match status" value="1"/>
</dbReference>
<gene>
    <name evidence="2" type="primary">POLX_18</name>
    <name evidence="2" type="ORF">A4A49_57603</name>
</gene>
<comment type="caution">
    <text evidence="2">The sequence shown here is derived from an EMBL/GenBank/DDBJ whole genome shotgun (WGS) entry which is preliminary data.</text>
</comment>
<proteinExistence type="predicted"/>
<protein>
    <submittedName>
        <fullName evidence="2">Retrovirus-related pol polyprotein from transposon tnt 1-94</fullName>
    </submittedName>
</protein>
<feature type="non-terminal residue" evidence="2">
    <location>
        <position position="1"/>
    </location>
</feature>
<dbReference type="AlphaFoldDB" id="A0A1J6IFG4"/>
<dbReference type="OMA" id="WISNDAH"/>
<organism evidence="2 3">
    <name type="scientific">Nicotiana attenuata</name>
    <name type="common">Coyote tobacco</name>
    <dbReference type="NCBI Taxonomy" id="49451"/>
    <lineage>
        <taxon>Eukaryota</taxon>
        <taxon>Viridiplantae</taxon>
        <taxon>Streptophyta</taxon>
        <taxon>Embryophyta</taxon>
        <taxon>Tracheophyta</taxon>
        <taxon>Spermatophyta</taxon>
        <taxon>Magnoliopsida</taxon>
        <taxon>eudicotyledons</taxon>
        <taxon>Gunneridae</taxon>
        <taxon>Pentapetalae</taxon>
        <taxon>asterids</taxon>
        <taxon>lamiids</taxon>
        <taxon>Solanales</taxon>
        <taxon>Solanaceae</taxon>
        <taxon>Nicotianoideae</taxon>
        <taxon>Nicotianeae</taxon>
        <taxon>Nicotiana</taxon>
    </lineage>
</organism>
<dbReference type="Proteomes" id="UP000187609">
    <property type="component" value="Unassembled WGS sequence"/>
</dbReference>
<evidence type="ECO:0000259" key="1">
    <source>
        <dbReference type="Pfam" id="PF22936"/>
    </source>
</evidence>
<keyword evidence="3" id="KW-1185">Reference proteome</keyword>
<dbReference type="Gramene" id="OIT03781">
    <property type="protein sequence ID" value="OIT03781"/>
    <property type="gene ID" value="A4A49_57603"/>
</dbReference>